<name>A0A1R0H0D8_9FUNG</name>
<feature type="compositionally biased region" description="Polar residues" evidence="2">
    <location>
        <begin position="1207"/>
        <end position="1228"/>
    </location>
</feature>
<proteinExistence type="inferred from homology"/>
<dbReference type="InterPro" id="IPR049150">
    <property type="entry name" value="EFR3_HEAT-like_rpt"/>
</dbReference>
<feature type="compositionally biased region" description="Polar residues" evidence="2">
    <location>
        <begin position="1279"/>
        <end position="1300"/>
    </location>
</feature>
<protein>
    <submittedName>
        <fullName evidence="3">Protein efr3</fullName>
    </submittedName>
</protein>
<dbReference type="Proteomes" id="UP000187455">
    <property type="component" value="Unassembled WGS sequence"/>
</dbReference>
<dbReference type="STRING" id="133383.A0A1R0H0D8"/>
<feature type="region of interest" description="Disordered" evidence="2">
    <location>
        <begin position="1051"/>
        <end position="1070"/>
    </location>
</feature>
<keyword evidence="4" id="KW-1185">Reference proteome</keyword>
<feature type="region of interest" description="Disordered" evidence="2">
    <location>
        <begin position="264"/>
        <end position="288"/>
    </location>
</feature>
<evidence type="ECO:0000313" key="4">
    <source>
        <dbReference type="Proteomes" id="UP000187455"/>
    </source>
</evidence>
<feature type="region of interest" description="Disordered" evidence="2">
    <location>
        <begin position="1272"/>
        <end position="1300"/>
    </location>
</feature>
<dbReference type="Pfam" id="PF21072">
    <property type="entry name" value="EFR3"/>
    <property type="match status" value="1"/>
</dbReference>
<feature type="compositionally biased region" description="Basic and acidic residues" evidence="2">
    <location>
        <begin position="264"/>
        <end position="279"/>
    </location>
</feature>
<organism evidence="3 4">
    <name type="scientific">Smittium mucronatum</name>
    <dbReference type="NCBI Taxonomy" id="133383"/>
    <lineage>
        <taxon>Eukaryota</taxon>
        <taxon>Fungi</taxon>
        <taxon>Fungi incertae sedis</taxon>
        <taxon>Zoopagomycota</taxon>
        <taxon>Kickxellomycotina</taxon>
        <taxon>Harpellomycetes</taxon>
        <taxon>Harpellales</taxon>
        <taxon>Legeriomycetaceae</taxon>
        <taxon>Smittium</taxon>
    </lineage>
</organism>
<comment type="caution">
    <text evidence="3">The sequence shown here is derived from an EMBL/GenBank/DDBJ whole genome shotgun (WGS) entry which is preliminary data.</text>
</comment>
<evidence type="ECO:0000313" key="3">
    <source>
        <dbReference type="EMBL" id="OLY82580.1"/>
    </source>
</evidence>
<dbReference type="EMBL" id="LSSL01001408">
    <property type="protein sequence ID" value="OLY82580.1"/>
    <property type="molecule type" value="Genomic_DNA"/>
</dbReference>
<accession>A0A1R0H0D8</accession>
<comment type="similarity">
    <text evidence="1">Belongs to the EFR3 family.</text>
</comment>
<dbReference type="OrthoDB" id="19232at2759"/>
<dbReference type="GO" id="GO:0072659">
    <property type="term" value="P:protein localization to plasma membrane"/>
    <property type="evidence" value="ECO:0007669"/>
    <property type="project" value="InterPro"/>
</dbReference>
<reference evidence="3 4" key="1">
    <citation type="journal article" date="2016" name="Mol. Biol. Evol.">
        <title>Genome-Wide Survey of Gut Fungi (Harpellales) Reveals the First Horizontally Transferred Ubiquitin Gene from a Mosquito Host.</title>
        <authorList>
            <person name="Wang Y."/>
            <person name="White M.M."/>
            <person name="Kvist S."/>
            <person name="Moncalvo J.M."/>
        </authorList>
    </citation>
    <scope>NUCLEOTIDE SEQUENCE [LARGE SCALE GENOMIC DNA]</scope>
    <source>
        <strain evidence="3 4">ALG-7-W6</strain>
    </source>
</reference>
<feature type="region of interest" description="Disordered" evidence="2">
    <location>
        <begin position="1207"/>
        <end position="1243"/>
    </location>
</feature>
<dbReference type="PANTHER" id="PTHR47766">
    <property type="entry name" value="PROTEIN EFR3"/>
    <property type="match status" value="1"/>
</dbReference>
<gene>
    <name evidence="3" type="ORF">AYI68_g3299</name>
</gene>
<sequence length="1330" mass="147640">MPNSSYSCLPIDHVMFYYPFRHYFKHATLVENCFPLEKDAEPKPLSNGLSYLTYYTRSKPVKLAKVGKYLYKRLLSDIRSRKYNDVLVELQIFDALLDSNSRDIGFFGTYVIHSILEAAQTKRVDLLWYSAQTLCSFCKYHVGSTVVIDQEMRSSYSQAIEIFSSFLTMNFSDEKTLLTYHAMSLKVLYYVAVCQDTYIGDGLTELNKIISSLLKKMWVLFSVGALPSIVPNPNLDNSLEPTSSPILFFGKPKDSNNSLNARLASKEGKSDNSDHEKKFNSSNKGSDPFSITLSDSEESAVEVFSLSLSDTKSDDVDISNSIRRGVWYVLSSIVESSYRSNLRLIVISFFKFMESFSESWDQPQFPCDIFDFITSIISPQYRSVIISEILIYLDKTVSQDPGHQNHSSTSSCLISSNLRNKIQLSVVYILERLVNGPVVLVGVSILEVLSKLVSTLIEVSKNDDCSNVDLNFSLESVSEPSAKSSDLNSAQEASLLVNKLLETLLLTIGGLTKNQNYENQDSDVINYISNLIDTHSLLSPPLSHDYPNVTNYTSSIDGLVSSELYSKSIWLLKAIRSVVSNLLKASLERSASNSIRPSYNPPKNGINWTSFKPVVQIMLTSIDPRIRILSGQILVLTLEYNTSLQVNSIKNNVSSPRAANILSFSQTEKSTFPNVQPSYSGTIHDENDLKLRLESFSSQFSSFDPTSNSQDISISKQANFQSNTGDEEAGLDRNIISIQRKSTLKSQFDMATLEKNNLKLLNQFSSSPFHNDHSVSADGRNNLFSSNMGGDSSVSYVLHAMFKLLVNSLVTPNSVCDFLIANSFLSVYTNTSPITQDPTPLQIINGIYQNIVPCYGLAVDLAKSLDFSAPNSIKTNSVNGLESSSKQYLSHDSKIDSSIADLKEVHSFLDHFCFVQTIYGHILNQISSQTSTTVNSQSESSENPTKSLSNYVDQVTANQKINDCWKSQVELDLFNPVVNWLTDNHPFVIPNKDVSFWDFSQITDFLASGESDKDVNIKRDISADGLKSLNEFLRDLSLLYPHLQNSFKSIGSSPANSSGKVRSGAQKTSPSGLGKFEIDFGGEIDSINLYDVGDKLVTDDDLNRSLHKKDQNSGGLPAIQVNSDPNADMVVIASNNMFSLVENKSTGSLSINDTEAVVTDLSTEVIPDPLGSPQVSAPTRNFKDEGHSTFRHELELGLIEFEIVPESNSRTRSNNKLDLKTPISNSDLTSRDQGPEPNIKPSINANDLKYALADGFNLMNNLLEMNFTLPSRSGKRSIGGTSPNVHGNNQDSYNSDSGSEYSLDLTVDPEYTDRITNEAETKMVFDYLKI</sequence>
<dbReference type="PANTHER" id="PTHR47766:SF1">
    <property type="entry name" value="PROTEIN EFR3"/>
    <property type="match status" value="1"/>
</dbReference>
<dbReference type="InterPro" id="IPR039786">
    <property type="entry name" value="EFR3"/>
</dbReference>
<evidence type="ECO:0000256" key="1">
    <source>
        <dbReference type="ARBA" id="ARBA00010216"/>
    </source>
</evidence>
<evidence type="ECO:0000256" key="2">
    <source>
        <dbReference type="SAM" id="MobiDB-lite"/>
    </source>
</evidence>